<dbReference type="InterPro" id="IPR016035">
    <property type="entry name" value="Acyl_Trfase/lysoPLipase"/>
</dbReference>
<evidence type="ECO:0000313" key="7">
    <source>
        <dbReference type="Proteomes" id="UP001519345"/>
    </source>
</evidence>
<dbReference type="EMBL" id="JAGGKX010000010">
    <property type="protein sequence ID" value="MBP1970031.1"/>
    <property type="molecule type" value="Genomic_DNA"/>
</dbReference>
<dbReference type="GO" id="GO:0004314">
    <property type="term" value="F:[acyl-carrier-protein] S-malonyltransferase activity"/>
    <property type="evidence" value="ECO:0007669"/>
    <property type="project" value="UniProtKB-EC"/>
</dbReference>
<dbReference type="InterPro" id="IPR001227">
    <property type="entry name" value="Ac_transferase_dom_sf"/>
</dbReference>
<dbReference type="Proteomes" id="UP001519345">
    <property type="component" value="Unassembled WGS sequence"/>
</dbReference>
<dbReference type="InterPro" id="IPR050858">
    <property type="entry name" value="Mal-CoA-ACP_Trans/PKS_FabD"/>
</dbReference>
<dbReference type="InterPro" id="IPR014043">
    <property type="entry name" value="Acyl_transferase_dom"/>
</dbReference>
<dbReference type="InterPro" id="IPR024925">
    <property type="entry name" value="Malonyl_CoA-ACP_transAc"/>
</dbReference>
<gene>
    <name evidence="6" type="ORF">J2Z83_002147</name>
</gene>
<organism evidence="6 7">
    <name type="scientific">Virgibacillus natechei</name>
    <dbReference type="NCBI Taxonomy" id="1216297"/>
    <lineage>
        <taxon>Bacteria</taxon>
        <taxon>Bacillati</taxon>
        <taxon>Bacillota</taxon>
        <taxon>Bacilli</taxon>
        <taxon>Bacillales</taxon>
        <taxon>Bacillaceae</taxon>
        <taxon>Virgibacillus</taxon>
    </lineage>
</organism>
<comment type="catalytic activity">
    <reaction evidence="3 4">
        <text>holo-[ACP] + malonyl-CoA = malonyl-[ACP] + CoA</text>
        <dbReference type="Rhea" id="RHEA:41792"/>
        <dbReference type="Rhea" id="RHEA-COMP:9623"/>
        <dbReference type="Rhea" id="RHEA-COMP:9685"/>
        <dbReference type="ChEBI" id="CHEBI:57287"/>
        <dbReference type="ChEBI" id="CHEBI:57384"/>
        <dbReference type="ChEBI" id="CHEBI:64479"/>
        <dbReference type="ChEBI" id="CHEBI:78449"/>
        <dbReference type="EC" id="2.3.1.39"/>
    </reaction>
</comment>
<evidence type="ECO:0000256" key="1">
    <source>
        <dbReference type="ARBA" id="ARBA00022679"/>
    </source>
</evidence>
<evidence type="ECO:0000313" key="6">
    <source>
        <dbReference type="EMBL" id="MBP1970031.1"/>
    </source>
</evidence>
<dbReference type="SUPFAM" id="SSF52151">
    <property type="entry name" value="FabD/lysophospholipase-like"/>
    <property type="match status" value="1"/>
</dbReference>
<name>A0ABS4IHV5_9BACI</name>
<dbReference type="SMART" id="SM00827">
    <property type="entry name" value="PKS_AT"/>
    <property type="match status" value="1"/>
</dbReference>
<dbReference type="PANTHER" id="PTHR42681">
    <property type="entry name" value="MALONYL-COA-ACYL CARRIER PROTEIN TRANSACYLASE, MITOCHONDRIAL"/>
    <property type="match status" value="1"/>
</dbReference>
<reference evidence="6 7" key="1">
    <citation type="submission" date="2021-03" db="EMBL/GenBank/DDBJ databases">
        <title>Genomic Encyclopedia of Type Strains, Phase IV (KMG-IV): sequencing the most valuable type-strain genomes for metagenomic binning, comparative biology and taxonomic classification.</title>
        <authorList>
            <person name="Goeker M."/>
        </authorList>
    </citation>
    <scope>NUCLEOTIDE SEQUENCE [LARGE SCALE GENOMIC DNA]</scope>
    <source>
        <strain evidence="6 7">DSM 25609</strain>
    </source>
</reference>
<keyword evidence="2 4" id="KW-0012">Acyltransferase</keyword>
<protein>
    <recommendedName>
        <fullName evidence="4">Malonyl CoA-acyl carrier protein transacylase</fullName>
        <ecNumber evidence="4">2.3.1.39</ecNumber>
    </recommendedName>
</protein>
<dbReference type="Pfam" id="PF00698">
    <property type="entry name" value="Acyl_transf_1"/>
    <property type="match status" value="1"/>
</dbReference>
<proteinExistence type="inferred from homology"/>
<sequence length="305" mass="33785">MVTFLFPGQGSQFPNMLHSLPNHTKIYEVIERAGACLDENPYDWCVPSALISTRNIQLSMLTMGVSCARALMAEGVTPKFVAGHSVGAYAAAVISNVLSFEDALQVVKYRGEEMEAAFPVGYGMGVIQGLPFNVVDILLKECRDKGHTVYIANENSASQIAISGYRDSIEYAFKIASKKGARGVQWLDVSIPSHCPLFSELGKSLDQKLDTLDIASPEVPYIANRTARMLSDPVSIQRDLAFNIEAPVRWHDGMTMLYERGVRQFVQLPPGDVYTDLINQNFEEARALSVVNNVESLTNFLRRDR</sequence>
<dbReference type="Gene3D" id="3.30.70.250">
    <property type="entry name" value="Malonyl-CoA ACP transacylase, ACP-binding"/>
    <property type="match status" value="1"/>
</dbReference>
<keyword evidence="7" id="KW-1185">Reference proteome</keyword>
<comment type="similarity">
    <text evidence="4">Belongs to the fabD family.</text>
</comment>
<keyword evidence="1 4" id="KW-0808">Transferase</keyword>
<dbReference type="PANTHER" id="PTHR42681:SF1">
    <property type="entry name" value="MALONYL-COA-ACYL CARRIER PROTEIN TRANSACYLASE, MITOCHONDRIAL"/>
    <property type="match status" value="1"/>
</dbReference>
<dbReference type="PIRSF" id="PIRSF000446">
    <property type="entry name" value="Mct"/>
    <property type="match status" value="1"/>
</dbReference>
<feature type="domain" description="Malonyl-CoA:ACP transacylase (MAT)" evidence="5">
    <location>
        <begin position="5"/>
        <end position="305"/>
    </location>
</feature>
<dbReference type="SUPFAM" id="SSF55048">
    <property type="entry name" value="Probable ACP-binding domain of malonyl-CoA ACP transacylase"/>
    <property type="match status" value="1"/>
</dbReference>
<evidence type="ECO:0000259" key="5">
    <source>
        <dbReference type="SMART" id="SM00827"/>
    </source>
</evidence>
<dbReference type="Gene3D" id="3.40.366.10">
    <property type="entry name" value="Malonyl-Coenzyme A Acyl Carrier Protein, domain 2"/>
    <property type="match status" value="1"/>
</dbReference>
<comment type="caution">
    <text evidence="6">The sequence shown here is derived from an EMBL/GenBank/DDBJ whole genome shotgun (WGS) entry which is preliminary data.</text>
</comment>
<accession>A0ABS4IHV5</accession>
<dbReference type="InterPro" id="IPR016036">
    <property type="entry name" value="Malonyl_transacylase_ACP-bd"/>
</dbReference>
<evidence type="ECO:0000256" key="3">
    <source>
        <dbReference type="ARBA" id="ARBA00048462"/>
    </source>
</evidence>
<dbReference type="EC" id="2.3.1.39" evidence="4"/>
<evidence type="ECO:0000256" key="2">
    <source>
        <dbReference type="ARBA" id="ARBA00023315"/>
    </source>
</evidence>
<dbReference type="RefSeq" id="WP_209463194.1">
    <property type="nucleotide sequence ID" value="NZ_CP110224.1"/>
</dbReference>
<evidence type="ECO:0000256" key="4">
    <source>
        <dbReference type="PIRNR" id="PIRNR000446"/>
    </source>
</evidence>